<keyword evidence="3" id="KW-1185">Reference proteome</keyword>
<dbReference type="InterPro" id="IPR010982">
    <property type="entry name" value="Lambda_DNA-bd_dom_sf"/>
</dbReference>
<feature type="domain" description="HTH cro/C1-type" evidence="1">
    <location>
        <begin position="12"/>
        <end position="83"/>
    </location>
</feature>
<evidence type="ECO:0000313" key="3">
    <source>
        <dbReference type="Proteomes" id="UP000631653"/>
    </source>
</evidence>
<dbReference type="Proteomes" id="UP000631653">
    <property type="component" value="Unassembled WGS sequence"/>
</dbReference>
<dbReference type="Pfam" id="PF17765">
    <property type="entry name" value="MLTR_LBD"/>
    <property type="match status" value="1"/>
</dbReference>
<evidence type="ECO:0000259" key="1">
    <source>
        <dbReference type="SMART" id="SM00530"/>
    </source>
</evidence>
<dbReference type="PANTHER" id="PTHR35010">
    <property type="entry name" value="BLL4672 PROTEIN-RELATED"/>
    <property type="match status" value="1"/>
</dbReference>
<accession>A0ABX0K2P9</accession>
<dbReference type="CDD" id="cd00093">
    <property type="entry name" value="HTH_XRE"/>
    <property type="match status" value="1"/>
</dbReference>
<dbReference type="EMBL" id="WOSY01000026">
    <property type="protein sequence ID" value="NHN90032.1"/>
    <property type="molecule type" value="Genomic_DNA"/>
</dbReference>
<protein>
    <submittedName>
        <fullName evidence="2">Helix-turn-helix domain-containing protein</fullName>
    </submittedName>
</protein>
<dbReference type="InterPro" id="IPR001387">
    <property type="entry name" value="Cro/C1-type_HTH"/>
</dbReference>
<organism evidence="2 3">
    <name type="scientific">Acetobacter conturbans</name>
    <dbReference type="NCBI Taxonomy" id="1737472"/>
    <lineage>
        <taxon>Bacteria</taxon>
        <taxon>Pseudomonadati</taxon>
        <taxon>Pseudomonadota</taxon>
        <taxon>Alphaproteobacteria</taxon>
        <taxon>Acetobacterales</taxon>
        <taxon>Acetobacteraceae</taxon>
        <taxon>Acetobacter</taxon>
    </lineage>
</organism>
<dbReference type="PANTHER" id="PTHR35010:SF2">
    <property type="entry name" value="BLL4672 PROTEIN"/>
    <property type="match status" value="1"/>
</dbReference>
<dbReference type="Gene3D" id="1.10.260.40">
    <property type="entry name" value="lambda repressor-like DNA-binding domains"/>
    <property type="match status" value="1"/>
</dbReference>
<dbReference type="SMART" id="SM00530">
    <property type="entry name" value="HTH_XRE"/>
    <property type="match status" value="1"/>
</dbReference>
<evidence type="ECO:0000313" key="2">
    <source>
        <dbReference type="EMBL" id="NHN90032.1"/>
    </source>
</evidence>
<dbReference type="InterPro" id="IPR041413">
    <property type="entry name" value="MLTR_LBD"/>
</dbReference>
<gene>
    <name evidence="2" type="ORF">GOB81_15640</name>
</gene>
<reference evidence="2 3" key="1">
    <citation type="journal article" date="2020" name="Int. J. Syst. Evol. Microbiol.">
        <title>Novel acetic acid bacteria from cider fermentations: Acetobacter conturbans sp. nov. and Acetobacter fallax sp. nov.</title>
        <authorList>
            <person name="Sombolestani A.S."/>
            <person name="Cleenwerck I."/>
            <person name="Cnockaert M."/>
            <person name="Borremans W."/>
            <person name="Wieme A.D."/>
            <person name="De Vuyst L."/>
            <person name="Vandamme P."/>
        </authorList>
    </citation>
    <scope>NUCLEOTIDE SEQUENCE [LARGE SCALE GENOMIC DNA]</scope>
    <source>
        <strain evidence="2 3">LMG 1627</strain>
    </source>
</reference>
<dbReference type="SUPFAM" id="SSF47413">
    <property type="entry name" value="lambda repressor-like DNA-binding domains"/>
    <property type="match status" value="1"/>
</dbReference>
<comment type="caution">
    <text evidence="2">The sequence shown here is derived from an EMBL/GenBank/DDBJ whole genome shotgun (WGS) entry which is preliminary data.</text>
</comment>
<dbReference type="Pfam" id="PF13560">
    <property type="entry name" value="HTH_31"/>
    <property type="match status" value="1"/>
</dbReference>
<dbReference type="Gene3D" id="3.30.450.180">
    <property type="match status" value="1"/>
</dbReference>
<name>A0ABX0K2P9_9PROT</name>
<sequence length="277" mass="31061">MPPYDGNALGEFLRARRTRLDPVAFGFTAERRRTSGLRREEVAQRSSISPTWYTWLEQGRGGAPSADVLNRLASGLMLTEAEREHLFVLAFGHPPEMRYREHQGITPRLQHVLDAMPFTPATIRTATWDIVAWNTAATVLLTDYAKLLPEQRNILRLIFCETRVRAAQEDWMSVARFVVASFRADTTRAGASREVTRLVEELSAASPEFAALWRDNDVVGPGEGVKRVHHPELGPLALEFSSFAVEGRSDLTMTVYHPATSEEAERVQSFVAARTPD</sequence>
<proteinExistence type="predicted"/>